<protein>
    <submittedName>
        <fullName evidence="2">Uncharacterized protein</fullName>
    </submittedName>
</protein>
<evidence type="ECO:0000256" key="1">
    <source>
        <dbReference type="SAM" id="MobiDB-lite"/>
    </source>
</evidence>
<dbReference type="AlphaFoldDB" id="A0A8K0I1R8"/>
<evidence type="ECO:0000313" key="3">
    <source>
        <dbReference type="Proteomes" id="UP000797356"/>
    </source>
</evidence>
<keyword evidence="3" id="KW-1185">Reference proteome</keyword>
<proteinExistence type="predicted"/>
<comment type="caution">
    <text evidence="2">The sequence shown here is derived from an EMBL/GenBank/DDBJ whole genome shotgun (WGS) entry which is preliminary data.</text>
</comment>
<dbReference type="Proteomes" id="UP000797356">
    <property type="component" value="Chromosome 3"/>
</dbReference>
<gene>
    <name evidence="2" type="ORF">COCNU_03G000650</name>
</gene>
<dbReference type="EMBL" id="CM017874">
    <property type="protein sequence ID" value="KAG1333946.1"/>
    <property type="molecule type" value="Genomic_DNA"/>
</dbReference>
<feature type="region of interest" description="Disordered" evidence="1">
    <location>
        <begin position="26"/>
        <end position="79"/>
    </location>
</feature>
<evidence type="ECO:0000313" key="2">
    <source>
        <dbReference type="EMBL" id="KAG1333946.1"/>
    </source>
</evidence>
<reference evidence="2" key="1">
    <citation type="journal article" date="2017" name="Gigascience">
        <title>The genome draft of coconut (Cocos nucifera).</title>
        <authorList>
            <person name="Xiao Y."/>
            <person name="Xu P."/>
            <person name="Fan H."/>
            <person name="Baudouin L."/>
            <person name="Xia W."/>
            <person name="Bocs S."/>
            <person name="Xu J."/>
            <person name="Li Q."/>
            <person name="Guo A."/>
            <person name="Zhou L."/>
            <person name="Li J."/>
            <person name="Wu Y."/>
            <person name="Ma Z."/>
            <person name="Armero A."/>
            <person name="Issali A.E."/>
            <person name="Liu N."/>
            <person name="Peng M."/>
            <person name="Yang Y."/>
        </authorList>
    </citation>
    <scope>NUCLEOTIDE SEQUENCE</scope>
    <source>
        <tissue evidence="2">Spear leaf of Hainan Tall coconut</tissue>
    </source>
</reference>
<name>A0A8K0I1R8_COCNU</name>
<reference evidence="2" key="2">
    <citation type="submission" date="2019-07" db="EMBL/GenBank/DDBJ databases">
        <authorList>
            <person name="Yang Y."/>
            <person name="Bocs S."/>
            <person name="Baudouin L."/>
        </authorList>
    </citation>
    <scope>NUCLEOTIDE SEQUENCE</scope>
    <source>
        <tissue evidence="2">Spear leaf of Hainan Tall coconut</tissue>
    </source>
</reference>
<sequence>MQEGDEEEKEAKMRWVAKRWRRWEAGRREGSEPARRQPRLKRWETRDEATCEEESKRTNGYKKAKEKEKVGWQREDNQA</sequence>
<accession>A0A8K0I1R8</accession>
<organism evidence="2 3">
    <name type="scientific">Cocos nucifera</name>
    <name type="common">Coconut palm</name>
    <dbReference type="NCBI Taxonomy" id="13894"/>
    <lineage>
        <taxon>Eukaryota</taxon>
        <taxon>Viridiplantae</taxon>
        <taxon>Streptophyta</taxon>
        <taxon>Embryophyta</taxon>
        <taxon>Tracheophyta</taxon>
        <taxon>Spermatophyta</taxon>
        <taxon>Magnoliopsida</taxon>
        <taxon>Liliopsida</taxon>
        <taxon>Arecaceae</taxon>
        <taxon>Arecoideae</taxon>
        <taxon>Cocoseae</taxon>
        <taxon>Attaleinae</taxon>
        <taxon>Cocos</taxon>
    </lineage>
</organism>